<dbReference type="Proteomes" id="UP000827872">
    <property type="component" value="Linkage Group LG08"/>
</dbReference>
<proteinExistence type="predicted"/>
<reference evidence="1" key="1">
    <citation type="submission" date="2021-08" db="EMBL/GenBank/DDBJ databases">
        <title>The first chromosome-level gecko genome reveals the dynamic sex chromosomes of Neotropical dwarf geckos (Sphaerodactylidae: Sphaerodactylus).</title>
        <authorList>
            <person name="Pinto B.J."/>
            <person name="Keating S.E."/>
            <person name="Gamble T."/>
        </authorList>
    </citation>
    <scope>NUCLEOTIDE SEQUENCE</scope>
    <source>
        <strain evidence="1">TG3544</strain>
    </source>
</reference>
<name>A0ACB8F8N2_9SAUR</name>
<protein>
    <submittedName>
        <fullName evidence="1">Uncharacterized protein</fullName>
    </submittedName>
</protein>
<dbReference type="EMBL" id="CM037621">
    <property type="protein sequence ID" value="KAH8001622.1"/>
    <property type="molecule type" value="Genomic_DNA"/>
</dbReference>
<evidence type="ECO:0000313" key="1">
    <source>
        <dbReference type="EMBL" id="KAH8001622.1"/>
    </source>
</evidence>
<organism evidence="1 2">
    <name type="scientific">Sphaerodactylus townsendi</name>
    <dbReference type="NCBI Taxonomy" id="933632"/>
    <lineage>
        <taxon>Eukaryota</taxon>
        <taxon>Metazoa</taxon>
        <taxon>Chordata</taxon>
        <taxon>Craniata</taxon>
        <taxon>Vertebrata</taxon>
        <taxon>Euteleostomi</taxon>
        <taxon>Lepidosauria</taxon>
        <taxon>Squamata</taxon>
        <taxon>Bifurcata</taxon>
        <taxon>Gekkota</taxon>
        <taxon>Sphaerodactylidae</taxon>
        <taxon>Sphaerodactylus</taxon>
    </lineage>
</organism>
<evidence type="ECO:0000313" key="2">
    <source>
        <dbReference type="Proteomes" id="UP000827872"/>
    </source>
</evidence>
<keyword evidence="2" id="KW-1185">Reference proteome</keyword>
<comment type="caution">
    <text evidence="1">The sequence shown here is derived from an EMBL/GenBank/DDBJ whole genome shotgun (WGS) entry which is preliminary data.</text>
</comment>
<sequence>MPAEPRQRPGLRPSPHPIGSRRGLRLPPQRGLWTPLHPVPVRRATRRSWRHQRGKRRRAPGQIRRSAAPLHMRCTPGESHTAGQGRNRPGKRRGGQKPRGAIAPAALEAQLSPIGLLALGNLLDRESTDRYILIVTASPDGRPDGIKSFAADGSTVPLFGGTAHTLRV</sequence>
<accession>A0ACB8F8N2</accession>
<gene>
    <name evidence="1" type="ORF">K3G42_012702</name>
</gene>